<proteinExistence type="predicted"/>
<dbReference type="InterPro" id="IPR036249">
    <property type="entry name" value="Thioredoxin-like_sf"/>
</dbReference>
<accession>A0A6J4UY91</accession>
<sequence length="192" mass="20539">MTVLQRPVGRDGPRVRRLPRRGATIAALVIDPPEQNAAVAEKSAVPFPILSDPDGEGAIKPCDVWDAAGQVATPAIIALAPDGHEVYRYAGVDFMDRPNDDEIVEALSSLGLPATETPAGTIAHLDPRPGSRATKPERLAVSMRGVRFASMALADRARDPFDKAEAERTSRMAERYVAAQGATLRLVHRAAT</sequence>
<reference evidence="1" key="1">
    <citation type="submission" date="2020-02" db="EMBL/GenBank/DDBJ databases">
        <authorList>
            <person name="Meier V. D."/>
        </authorList>
    </citation>
    <scope>NUCLEOTIDE SEQUENCE</scope>
    <source>
        <strain evidence="1">AVDCRST_MAG19</strain>
    </source>
</reference>
<dbReference type="AlphaFoldDB" id="A0A6J4UY91"/>
<protein>
    <submittedName>
        <fullName evidence="1">Uncharacterized protein</fullName>
    </submittedName>
</protein>
<dbReference type="Gene3D" id="3.40.30.10">
    <property type="entry name" value="Glutaredoxin"/>
    <property type="match status" value="1"/>
</dbReference>
<organism evidence="1">
    <name type="scientific">uncultured Thermomicrobiales bacterium</name>
    <dbReference type="NCBI Taxonomy" id="1645740"/>
    <lineage>
        <taxon>Bacteria</taxon>
        <taxon>Pseudomonadati</taxon>
        <taxon>Thermomicrobiota</taxon>
        <taxon>Thermomicrobia</taxon>
        <taxon>Thermomicrobiales</taxon>
        <taxon>environmental samples</taxon>
    </lineage>
</organism>
<dbReference type="SUPFAM" id="SSF52833">
    <property type="entry name" value="Thioredoxin-like"/>
    <property type="match status" value="1"/>
</dbReference>
<name>A0A6J4UY91_9BACT</name>
<dbReference type="EMBL" id="CADCWL010000090">
    <property type="protein sequence ID" value="CAA9563851.1"/>
    <property type="molecule type" value="Genomic_DNA"/>
</dbReference>
<evidence type="ECO:0000313" key="1">
    <source>
        <dbReference type="EMBL" id="CAA9563851.1"/>
    </source>
</evidence>
<gene>
    <name evidence="1" type="ORF">AVDCRST_MAG19-2055</name>
</gene>